<comment type="caution">
    <text evidence="2">The sequence shown here is derived from an EMBL/GenBank/DDBJ whole genome shotgun (WGS) entry which is preliminary data.</text>
</comment>
<feature type="transmembrane region" description="Helical" evidence="1">
    <location>
        <begin position="206"/>
        <end position="224"/>
    </location>
</feature>
<feature type="transmembrane region" description="Helical" evidence="1">
    <location>
        <begin position="151"/>
        <end position="172"/>
    </location>
</feature>
<evidence type="ECO:0000313" key="3">
    <source>
        <dbReference type="Proteomes" id="UP000469523"/>
    </source>
</evidence>
<proteinExistence type="predicted"/>
<keyword evidence="1" id="KW-1133">Transmembrane helix</keyword>
<organism evidence="2 3">
    <name type="scientific">Tissierella pigra</name>
    <dbReference type="NCBI Taxonomy" id="2607614"/>
    <lineage>
        <taxon>Bacteria</taxon>
        <taxon>Bacillati</taxon>
        <taxon>Bacillota</taxon>
        <taxon>Tissierellia</taxon>
        <taxon>Tissierellales</taxon>
        <taxon>Tissierellaceae</taxon>
        <taxon>Tissierella</taxon>
    </lineage>
</organism>
<evidence type="ECO:0008006" key="4">
    <source>
        <dbReference type="Google" id="ProtNLM"/>
    </source>
</evidence>
<protein>
    <recommendedName>
        <fullName evidence="4">Small-conductance mechanosensitive channel</fullName>
    </recommendedName>
</protein>
<keyword evidence="3" id="KW-1185">Reference proteome</keyword>
<keyword evidence="1" id="KW-0472">Membrane</keyword>
<feature type="transmembrane region" description="Helical" evidence="1">
    <location>
        <begin position="47"/>
        <end position="67"/>
    </location>
</feature>
<evidence type="ECO:0000256" key="1">
    <source>
        <dbReference type="SAM" id="Phobius"/>
    </source>
</evidence>
<feature type="transmembrane region" description="Helical" evidence="1">
    <location>
        <begin position="21"/>
        <end position="41"/>
    </location>
</feature>
<sequence length="229" mass="23991">MEKNSQYDGIYLPYIIKWGRITGWLGVLLSFGPALVLAVVYKLMPPVSAIITAFIAIASAVGINWVVEPISYFPIVGVPGTYMAFITGNISNLRIPAAAVSQNVAGVEPGTKEGTIIATLGMATSVIVNIVILALGVFAGTAVLESLPESVVASFNFLLPALFGAIFIQFALKKLKLAPIALGIALVLTFALNSGVFSFLPGKPSYIVTLGAVFGTIGIGTALYKKKLI</sequence>
<gene>
    <name evidence="2" type="ORF">FYJ83_12265</name>
</gene>
<feature type="transmembrane region" description="Helical" evidence="1">
    <location>
        <begin position="179"/>
        <end position="200"/>
    </location>
</feature>
<dbReference type="Proteomes" id="UP000469523">
    <property type="component" value="Unassembled WGS sequence"/>
</dbReference>
<evidence type="ECO:0000313" key="2">
    <source>
        <dbReference type="EMBL" id="MSU02246.1"/>
    </source>
</evidence>
<keyword evidence="1" id="KW-0812">Transmembrane</keyword>
<dbReference type="EMBL" id="VUNQ01000027">
    <property type="protein sequence ID" value="MSU02246.1"/>
    <property type="molecule type" value="Genomic_DNA"/>
</dbReference>
<dbReference type="AlphaFoldDB" id="A0A6N7XKZ1"/>
<name>A0A6N7XKZ1_9FIRM</name>
<accession>A0A6N7XKZ1</accession>
<reference evidence="2 3" key="1">
    <citation type="submission" date="2019-09" db="EMBL/GenBank/DDBJ databases">
        <title>In-depth cultivation of the pig gut microbiome towards novel bacterial diversity and tailored functional studies.</title>
        <authorList>
            <person name="Wylensek D."/>
            <person name="Hitch T.C.A."/>
            <person name="Clavel T."/>
        </authorList>
    </citation>
    <scope>NUCLEOTIDE SEQUENCE [LARGE SCALE GENOMIC DNA]</scope>
    <source>
        <strain evidence="2 3">WCA3-693-APC-4?</strain>
    </source>
</reference>
<feature type="transmembrane region" description="Helical" evidence="1">
    <location>
        <begin position="116"/>
        <end position="139"/>
    </location>
</feature>
<dbReference type="RefSeq" id="WP_154440918.1">
    <property type="nucleotide sequence ID" value="NZ_JAHLPJ010000001.1"/>
</dbReference>